<keyword evidence="3" id="KW-1185">Reference proteome</keyword>
<dbReference type="InterPro" id="IPR043129">
    <property type="entry name" value="ATPase_NBD"/>
</dbReference>
<evidence type="ECO:0000313" key="3">
    <source>
        <dbReference type="Proteomes" id="UP000612055"/>
    </source>
</evidence>
<dbReference type="PANTHER" id="PTHR30005:SF0">
    <property type="entry name" value="RETROGRADE REGULATION PROTEIN 2"/>
    <property type="match status" value="1"/>
</dbReference>
<feature type="compositionally biased region" description="Low complexity" evidence="1">
    <location>
        <begin position="65"/>
        <end position="79"/>
    </location>
</feature>
<feature type="region of interest" description="Disordered" evidence="1">
    <location>
        <begin position="1"/>
        <end position="97"/>
    </location>
</feature>
<dbReference type="Gene3D" id="3.30.420.40">
    <property type="match status" value="1"/>
</dbReference>
<dbReference type="EMBL" id="JAEHOE010000048">
    <property type="protein sequence ID" value="KAG2492029.1"/>
    <property type="molecule type" value="Genomic_DNA"/>
</dbReference>
<dbReference type="Gene3D" id="3.30.420.150">
    <property type="entry name" value="Exopolyphosphatase. Domain 2"/>
    <property type="match status" value="1"/>
</dbReference>
<feature type="compositionally biased region" description="Low complexity" evidence="1">
    <location>
        <begin position="17"/>
        <end position="29"/>
    </location>
</feature>
<dbReference type="PANTHER" id="PTHR30005">
    <property type="entry name" value="EXOPOLYPHOSPHATASE"/>
    <property type="match status" value="1"/>
</dbReference>
<dbReference type="GO" id="GO:0006357">
    <property type="term" value="P:regulation of transcription by RNA polymerase II"/>
    <property type="evidence" value="ECO:0007669"/>
    <property type="project" value="TreeGrafter"/>
</dbReference>
<name>A0A835XYB8_9CHLO</name>
<protein>
    <recommendedName>
        <fullName evidence="4">Ppx/GppA phosphatase domain-containing protein</fullName>
    </recommendedName>
</protein>
<sequence>MASWQEEWTRALERPGAGSAEAVSSSADALFPAPSPHHHVSAAERDEWDAVLGSREATFNAGPVSTPRSPGPGTRRPGPGQKGPASPPDLPTTSRQAPPRRVFAAIELGSHCTRALLHDGRSELARLSYDTLLGKAAPEAQAQAQALPGPARPGLPRLASGGAELAPEAVERTLSALRCVVAAAAEAASKLGGDADTEAAAAGPAAAGGKSGAVGVDRCSGRSEDSGAVAVEGRGVELVGRMVGTAAVRNASASSRAALAEAAERITGCALEVLSGEDEGRLAWRGVTCTAVGGAVAGAALGAAGPSASGGPAPAALLLVDMGGRSTEFIYGHRSSDRPAAVSVTLGCVGLSAAAARFDGSGEGAEGAARSPSLGALLACADQAQQTILRRCSGEPWWPAALGAAACTDGTGPPPPPPATVILTGGTATTLAALQLQLPAYDRDAVHGSQLTTTQIVALMTDLSRPGGVAAALGAYPWLTPERGRSLAAGCAGLLGVVRALQAEACVVSDADGLDGLMAEVLEREAGRGGGGV</sequence>
<reference evidence="2" key="1">
    <citation type="journal article" date="2020" name="bioRxiv">
        <title>Comparative genomics of Chlamydomonas.</title>
        <authorList>
            <person name="Craig R.J."/>
            <person name="Hasan A.R."/>
            <person name="Ness R.W."/>
            <person name="Keightley P.D."/>
        </authorList>
    </citation>
    <scope>NUCLEOTIDE SEQUENCE</scope>
    <source>
        <strain evidence="2">CCAP 11/70</strain>
    </source>
</reference>
<evidence type="ECO:0008006" key="4">
    <source>
        <dbReference type="Google" id="ProtNLM"/>
    </source>
</evidence>
<organism evidence="2 3">
    <name type="scientific">Edaphochlamys debaryana</name>
    <dbReference type="NCBI Taxonomy" id="47281"/>
    <lineage>
        <taxon>Eukaryota</taxon>
        <taxon>Viridiplantae</taxon>
        <taxon>Chlorophyta</taxon>
        <taxon>core chlorophytes</taxon>
        <taxon>Chlorophyceae</taxon>
        <taxon>CS clade</taxon>
        <taxon>Chlamydomonadales</taxon>
        <taxon>Chlamydomonadales incertae sedis</taxon>
        <taxon>Edaphochlamys</taxon>
    </lineage>
</organism>
<comment type="caution">
    <text evidence="2">The sequence shown here is derived from an EMBL/GenBank/DDBJ whole genome shotgun (WGS) entry which is preliminary data.</text>
</comment>
<dbReference type="Proteomes" id="UP000612055">
    <property type="component" value="Unassembled WGS sequence"/>
</dbReference>
<dbReference type="InterPro" id="IPR050273">
    <property type="entry name" value="GppA/Ppx_hydrolase"/>
</dbReference>
<proteinExistence type="predicted"/>
<gene>
    <name evidence="2" type="ORF">HYH03_009758</name>
</gene>
<evidence type="ECO:0000313" key="2">
    <source>
        <dbReference type="EMBL" id="KAG2492029.1"/>
    </source>
</evidence>
<dbReference type="OrthoDB" id="550944at2759"/>
<accession>A0A835XYB8</accession>
<evidence type="ECO:0000256" key="1">
    <source>
        <dbReference type="SAM" id="MobiDB-lite"/>
    </source>
</evidence>
<dbReference type="AlphaFoldDB" id="A0A835XYB8"/>
<dbReference type="SUPFAM" id="SSF53067">
    <property type="entry name" value="Actin-like ATPase domain"/>
    <property type="match status" value="2"/>
</dbReference>